<dbReference type="Proteomes" id="UP000293638">
    <property type="component" value="Unassembled WGS sequence"/>
</dbReference>
<proteinExistence type="predicted"/>
<organism evidence="1 2">
    <name type="scientific">Motilibacter rhizosphaerae</name>
    <dbReference type="NCBI Taxonomy" id="598652"/>
    <lineage>
        <taxon>Bacteria</taxon>
        <taxon>Bacillati</taxon>
        <taxon>Actinomycetota</taxon>
        <taxon>Actinomycetes</taxon>
        <taxon>Motilibacterales</taxon>
        <taxon>Motilibacteraceae</taxon>
        <taxon>Motilibacter</taxon>
    </lineage>
</organism>
<reference evidence="1 2" key="1">
    <citation type="submission" date="2019-02" db="EMBL/GenBank/DDBJ databases">
        <title>Genomic Encyclopedia of Type Strains, Phase IV (KMG-IV): sequencing the most valuable type-strain genomes for metagenomic binning, comparative biology and taxonomic classification.</title>
        <authorList>
            <person name="Goeker M."/>
        </authorList>
    </citation>
    <scope>NUCLEOTIDE SEQUENCE [LARGE SCALE GENOMIC DNA]</scope>
    <source>
        <strain evidence="1 2">DSM 45622</strain>
    </source>
</reference>
<keyword evidence="2" id="KW-1185">Reference proteome</keyword>
<gene>
    <name evidence="1" type="ORF">EV189_2352</name>
</gene>
<dbReference type="RefSeq" id="WP_165400267.1">
    <property type="nucleotide sequence ID" value="NZ_SGXD01000003.1"/>
</dbReference>
<protein>
    <recommendedName>
        <fullName evidence="3">ESAT-6 protein secretion system EspG family protein</fullName>
    </recommendedName>
</protein>
<evidence type="ECO:0000313" key="2">
    <source>
        <dbReference type="Proteomes" id="UP000293638"/>
    </source>
</evidence>
<accession>A0A4Q7NNV0</accession>
<dbReference type="AlphaFoldDB" id="A0A4Q7NNV0"/>
<evidence type="ECO:0008006" key="3">
    <source>
        <dbReference type="Google" id="ProtNLM"/>
    </source>
</evidence>
<comment type="caution">
    <text evidence="1">The sequence shown here is derived from an EMBL/GenBank/DDBJ whole genome shotgun (WGS) entry which is preliminary data.</text>
</comment>
<evidence type="ECO:0000313" key="1">
    <source>
        <dbReference type="EMBL" id="RZS86934.1"/>
    </source>
</evidence>
<name>A0A4Q7NNV0_9ACTN</name>
<sequence length="210" mass="21790">MILDVAAGTGVVRVDPDGLARLREAHAAGAAEGPAASALAVQGVPEALDALSAPLVVAELVVAGPDLVTSSTAFLDRDVCALLLAVHDEVAQLLVTAPAAFPAAVARVVRLGPRHGRREPAPVEQEVLEDLAHADGLRRSSAYAVLGADWSWTLDVRWQAGERQLAAVDGSAGLALVEREGEGWALRPATATEVWRLLTRALPGDEELAG</sequence>
<dbReference type="EMBL" id="SGXD01000003">
    <property type="protein sequence ID" value="RZS86934.1"/>
    <property type="molecule type" value="Genomic_DNA"/>
</dbReference>